<dbReference type="Pfam" id="PF00814">
    <property type="entry name" value="TsaD"/>
    <property type="match status" value="1"/>
</dbReference>
<dbReference type="Proteomes" id="UP000448867">
    <property type="component" value="Unassembled WGS sequence"/>
</dbReference>
<dbReference type="Gene3D" id="3.30.420.40">
    <property type="match status" value="2"/>
</dbReference>
<sequence length="229" mass="25453">MKVLAIDTSNYVLGVSLVENETVIGEYITNVKGNHSVRTMPAIQELMESCGVMPSELDRIVVAEGPGSYTGLRIGVTIAKTMAWTLNIPIAGVSSLKALAANGSYFQGYICPLFDARRGQVYTGLFQYEQQELKRISEDQNILLSSFLQELKQQEQRILFIGNDVEMHKETIKEELGEKAVFADASEHNPRPSKLGLLGMRKEAVGTHSFVPNYIRLAEAEAKWLESQK</sequence>
<organism evidence="2 3">
    <name type="scientific">Metabacillus lacus</name>
    <dbReference type="NCBI Taxonomy" id="1983721"/>
    <lineage>
        <taxon>Bacteria</taxon>
        <taxon>Bacillati</taxon>
        <taxon>Bacillota</taxon>
        <taxon>Bacilli</taxon>
        <taxon>Bacillales</taxon>
        <taxon>Bacillaceae</taxon>
        <taxon>Metabacillus</taxon>
    </lineage>
</organism>
<keyword evidence="3" id="KW-1185">Reference proteome</keyword>
<dbReference type="InterPro" id="IPR043129">
    <property type="entry name" value="ATPase_NBD"/>
</dbReference>
<dbReference type="CDD" id="cd24032">
    <property type="entry name" value="ASKHA_NBD_TsaB"/>
    <property type="match status" value="1"/>
</dbReference>
<dbReference type="SUPFAM" id="SSF53067">
    <property type="entry name" value="Actin-like ATPase domain"/>
    <property type="match status" value="2"/>
</dbReference>
<dbReference type="RefSeq" id="WP_154307920.1">
    <property type="nucleotide sequence ID" value="NZ_WKKI01000021.1"/>
</dbReference>
<dbReference type="InterPro" id="IPR022496">
    <property type="entry name" value="T6A_TsaB"/>
</dbReference>
<accession>A0A7X2IZV9</accession>
<dbReference type="GO" id="GO:0002949">
    <property type="term" value="P:tRNA threonylcarbamoyladenosine modification"/>
    <property type="evidence" value="ECO:0007669"/>
    <property type="project" value="InterPro"/>
</dbReference>
<protein>
    <submittedName>
        <fullName evidence="2">tRNA (Adenosine(37)-N6)-threonylcarbamoyltransferase complex dimerization subunit type 1 TsaB</fullName>
    </submittedName>
</protein>
<dbReference type="PANTHER" id="PTHR11735">
    <property type="entry name" value="TRNA N6-ADENOSINE THREONYLCARBAMOYLTRANSFERASE"/>
    <property type="match status" value="1"/>
</dbReference>
<dbReference type="NCBIfam" id="TIGR03725">
    <property type="entry name" value="T6A_YeaZ"/>
    <property type="match status" value="1"/>
</dbReference>
<dbReference type="GO" id="GO:0016740">
    <property type="term" value="F:transferase activity"/>
    <property type="evidence" value="ECO:0007669"/>
    <property type="project" value="UniProtKB-KW"/>
</dbReference>
<dbReference type="GO" id="GO:0005829">
    <property type="term" value="C:cytosol"/>
    <property type="evidence" value="ECO:0007669"/>
    <property type="project" value="TreeGrafter"/>
</dbReference>
<evidence type="ECO:0000259" key="1">
    <source>
        <dbReference type="Pfam" id="PF00814"/>
    </source>
</evidence>
<evidence type="ECO:0000313" key="3">
    <source>
        <dbReference type="Proteomes" id="UP000448867"/>
    </source>
</evidence>
<dbReference type="InterPro" id="IPR000905">
    <property type="entry name" value="Gcp-like_dom"/>
</dbReference>
<name>A0A7X2IZV9_9BACI</name>
<evidence type="ECO:0000313" key="2">
    <source>
        <dbReference type="EMBL" id="MRX72760.1"/>
    </source>
</evidence>
<reference evidence="2 3" key="1">
    <citation type="submission" date="2019-11" db="EMBL/GenBank/DDBJ databases">
        <title>Bacillus lacus genome.</title>
        <authorList>
            <person name="Allen C.J."/>
            <person name="Newman J.D."/>
        </authorList>
    </citation>
    <scope>NUCLEOTIDE SEQUENCE [LARGE SCALE GENOMIC DNA]</scope>
    <source>
        <strain evidence="2 3">KCTC 33946</strain>
    </source>
</reference>
<dbReference type="EMBL" id="WKKI01000021">
    <property type="protein sequence ID" value="MRX72760.1"/>
    <property type="molecule type" value="Genomic_DNA"/>
</dbReference>
<dbReference type="PANTHER" id="PTHR11735:SF11">
    <property type="entry name" value="TRNA THREONYLCARBAMOYLADENOSINE BIOSYNTHESIS PROTEIN TSAB"/>
    <property type="match status" value="1"/>
</dbReference>
<dbReference type="AlphaFoldDB" id="A0A7X2IZV9"/>
<gene>
    <name evidence="2" type="primary">tsaB</name>
    <name evidence="2" type="ORF">GJU40_11450</name>
</gene>
<proteinExistence type="predicted"/>
<comment type="caution">
    <text evidence="2">The sequence shown here is derived from an EMBL/GenBank/DDBJ whole genome shotgun (WGS) entry which is preliminary data.</text>
</comment>
<keyword evidence="2" id="KW-0808">Transferase</keyword>
<dbReference type="OrthoDB" id="9784166at2"/>
<feature type="domain" description="Gcp-like" evidence="1">
    <location>
        <begin position="32"/>
        <end position="224"/>
    </location>
</feature>